<accession>A0A6J4PKV3</accession>
<name>A0A6J4PKV3_9ACTN</name>
<evidence type="ECO:0000256" key="1">
    <source>
        <dbReference type="SAM" id="MobiDB-lite"/>
    </source>
</evidence>
<proteinExistence type="predicted"/>
<gene>
    <name evidence="2" type="ORF">AVDCRST_MAG06-3041</name>
</gene>
<protein>
    <submittedName>
        <fullName evidence="2">Uncharacterized protein</fullName>
    </submittedName>
</protein>
<feature type="non-terminal residue" evidence="2">
    <location>
        <position position="172"/>
    </location>
</feature>
<dbReference type="EMBL" id="CADCUP010000202">
    <property type="protein sequence ID" value="CAA9413686.1"/>
    <property type="molecule type" value="Genomic_DNA"/>
</dbReference>
<feature type="non-terminal residue" evidence="2">
    <location>
        <position position="1"/>
    </location>
</feature>
<feature type="compositionally biased region" description="Basic residues" evidence="1">
    <location>
        <begin position="1"/>
        <end position="25"/>
    </location>
</feature>
<feature type="compositionally biased region" description="Low complexity" evidence="1">
    <location>
        <begin position="42"/>
        <end position="53"/>
    </location>
</feature>
<evidence type="ECO:0000313" key="2">
    <source>
        <dbReference type="EMBL" id="CAA9413686.1"/>
    </source>
</evidence>
<feature type="compositionally biased region" description="Basic residues" evidence="1">
    <location>
        <begin position="54"/>
        <end position="68"/>
    </location>
</feature>
<sequence>EVRRVGRGAAQRRRRRRRRPPRAPRRPPVAARADRRARRDGAAPLPARAAPGVRRLRRGPHLRRRRRPERPPRPAPRHPDDQRPRPREPAPARRQPGGIGLRPPHRRVAGGPGHARVRPRPDPAGRLQRLPVHQRLRRHLPQPVAPLLLRPLLLPSQRRGLPRPPESRCLSL</sequence>
<feature type="region of interest" description="Disordered" evidence="1">
    <location>
        <begin position="1"/>
        <end position="145"/>
    </location>
</feature>
<organism evidence="2">
    <name type="scientific">uncultured Nocardioides sp</name>
    <dbReference type="NCBI Taxonomy" id="198441"/>
    <lineage>
        <taxon>Bacteria</taxon>
        <taxon>Bacillati</taxon>
        <taxon>Actinomycetota</taxon>
        <taxon>Actinomycetes</taxon>
        <taxon>Propionibacteriales</taxon>
        <taxon>Nocardioidaceae</taxon>
        <taxon>Nocardioides</taxon>
        <taxon>environmental samples</taxon>
    </lineage>
</organism>
<feature type="compositionally biased region" description="Basic and acidic residues" evidence="1">
    <location>
        <begin position="32"/>
        <end position="41"/>
    </location>
</feature>
<feature type="compositionally biased region" description="Basic and acidic residues" evidence="1">
    <location>
        <begin position="69"/>
        <end position="91"/>
    </location>
</feature>
<reference evidence="2" key="1">
    <citation type="submission" date="2020-02" db="EMBL/GenBank/DDBJ databases">
        <authorList>
            <person name="Meier V. D."/>
        </authorList>
    </citation>
    <scope>NUCLEOTIDE SEQUENCE</scope>
    <source>
        <strain evidence="2">AVDCRST_MAG06</strain>
    </source>
</reference>
<dbReference type="AlphaFoldDB" id="A0A6J4PKV3"/>